<evidence type="ECO:0000313" key="2">
    <source>
        <dbReference type="Proteomes" id="UP001236415"/>
    </source>
</evidence>
<sequence>MKNKVLVIISTIALSISLFTGVFIVSENNVDTNSKERKEITKISPSIPNETQILSWDLIGDEVHPVKDYFVTVGYPHIKLDAINTGAHSFRVEVKHNSKNTVIFNESIAEGATVEFINNDHMPLVPSGAYTVTIYGGTGKPKGQVHLTQSNAPY</sequence>
<keyword evidence="2" id="KW-1185">Reference proteome</keyword>
<name>A0ABY8X1D7_9BACL</name>
<proteinExistence type="predicted"/>
<reference evidence="1 2" key="1">
    <citation type="submission" date="2023-06" db="EMBL/GenBank/DDBJ databases">
        <title>Paenibacillus polygonum sp. nov., an endophytic bacterium, isolated from Polygonum lapathifolium L. in Nanji Wetland National Nature Reserve, South of Poyang Lake, Jiangxi Province, China.</title>
        <authorList>
            <person name="Yu Z."/>
        </authorList>
    </citation>
    <scope>NUCLEOTIDE SEQUENCE [LARGE SCALE GENOMIC DNA]</scope>
    <source>
        <strain evidence="1 2">C31</strain>
    </source>
</reference>
<gene>
    <name evidence="1" type="ORF">QPK24_12350</name>
</gene>
<dbReference type="RefSeq" id="WP_285741435.1">
    <property type="nucleotide sequence ID" value="NZ_CP127162.1"/>
</dbReference>
<accession>A0ABY8X1D7</accession>
<dbReference type="Proteomes" id="UP001236415">
    <property type="component" value="Chromosome"/>
</dbReference>
<protein>
    <submittedName>
        <fullName evidence="1">Uncharacterized protein</fullName>
    </submittedName>
</protein>
<organism evidence="1 2">
    <name type="scientific">Paenibacillus polygoni</name>
    <dbReference type="NCBI Taxonomy" id="3050112"/>
    <lineage>
        <taxon>Bacteria</taxon>
        <taxon>Bacillati</taxon>
        <taxon>Bacillota</taxon>
        <taxon>Bacilli</taxon>
        <taxon>Bacillales</taxon>
        <taxon>Paenibacillaceae</taxon>
        <taxon>Paenibacillus</taxon>
    </lineage>
</organism>
<evidence type="ECO:0000313" key="1">
    <source>
        <dbReference type="EMBL" id="WIV17246.1"/>
    </source>
</evidence>
<dbReference type="EMBL" id="CP127162">
    <property type="protein sequence ID" value="WIV17246.1"/>
    <property type="molecule type" value="Genomic_DNA"/>
</dbReference>